<proteinExistence type="predicted"/>
<gene>
    <name evidence="1" type="ORF">COLO4_29805</name>
</gene>
<reference evidence="2" key="1">
    <citation type="submission" date="2013-09" db="EMBL/GenBank/DDBJ databases">
        <title>Corchorus olitorius genome sequencing.</title>
        <authorList>
            <person name="Alam M."/>
            <person name="Haque M.S."/>
            <person name="Islam M.S."/>
            <person name="Emdad E.M."/>
            <person name="Islam M.M."/>
            <person name="Ahmed B."/>
            <person name="Halim A."/>
            <person name="Hossen Q.M.M."/>
            <person name="Hossain M.Z."/>
            <person name="Ahmed R."/>
            <person name="Khan M.M."/>
            <person name="Islam R."/>
            <person name="Rashid M.M."/>
            <person name="Khan S.A."/>
            <person name="Rahman M.S."/>
            <person name="Alam M."/>
            <person name="Yahiya A.S."/>
            <person name="Khan M.S."/>
            <person name="Azam M.S."/>
            <person name="Haque T."/>
            <person name="Lashkar M.Z.H."/>
            <person name="Akhand A.I."/>
            <person name="Morshed G."/>
            <person name="Roy S."/>
            <person name="Uddin K.S."/>
            <person name="Rabeya T."/>
            <person name="Hossain A.S."/>
            <person name="Chowdhury A."/>
            <person name="Snigdha A.R."/>
            <person name="Mortoza M.S."/>
            <person name="Matin S.A."/>
            <person name="Hoque S.M.E."/>
            <person name="Islam M.K."/>
            <person name="Roy D.K."/>
            <person name="Haider R."/>
            <person name="Moosa M.M."/>
            <person name="Elias S.M."/>
            <person name="Hasan A.M."/>
            <person name="Jahan S."/>
            <person name="Shafiuddin M."/>
            <person name="Mahmood N."/>
            <person name="Shommy N.S."/>
        </authorList>
    </citation>
    <scope>NUCLEOTIDE SEQUENCE [LARGE SCALE GENOMIC DNA]</scope>
    <source>
        <strain evidence="2">cv. O-4</strain>
    </source>
</reference>
<keyword evidence="2" id="KW-1185">Reference proteome</keyword>
<evidence type="ECO:0000313" key="2">
    <source>
        <dbReference type="Proteomes" id="UP000187203"/>
    </source>
</evidence>
<organism evidence="1 2">
    <name type="scientific">Corchorus olitorius</name>
    <dbReference type="NCBI Taxonomy" id="93759"/>
    <lineage>
        <taxon>Eukaryota</taxon>
        <taxon>Viridiplantae</taxon>
        <taxon>Streptophyta</taxon>
        <taxon>Embryophyta</taxon>
        <taxon>Tracheophyta</taxon>
        <taxon>Spermatophyta</taxon>
        <taxon>Magnoliopsida</taxon>
        <taxon>eudicotyledons</taxon>
        <taxon>Gunneridae</taxon>
        <taxon>Pentapetalae</taxon>
        <taxon>rosids</taxon>
        <taxon>malvids</taxon>
        <taxon>Malvales</taxon>
        <taxon>Malvaceae</taxon>
        <taxon>Grewioideae</taxon>
        <taxon>Apeibeae</taxon>
        <taxon>Corchorus</taxon>
    </lineage>
</organism>
<dbReference type="AlphaFoldDB" id="A0A1R3HD54"/>
<name>A0A1R3HD54_9ROSI</name>
<accession>A0A1R3HD54</accession>
<dbReference type="Proteomes" id="UP000187203">
    <property type="component" value="Unassembled WGS sequence"/>
</dbReference>
<dbReference type="OrthoDB" id="1703123at2759"/>
<protein>
    <submittedName>
        <fullName evidence="1">Uncharacterized protein</fullName>
    </submittedName>
</protein>
<evidence type="ECO:0000313" key="1">
    <source>
        <dbReference type="EMBL" id="OMO68261.1"/>
    </source>
</evidence>
<comment type="caution">
    <text evidence="1">The sequence shown here is derived from an EMBL/GenBank/DDBJ whole genome shotgun (WGS) entry which is preliminary data.</text>
</comment>
<sequence length="164" mass="19255">MSNFPQPTRPVQSYDDLTPIQTQIHQVEASQNVNMGNFYSSDSSIPEQEFHQFEETEEEEKQAIEDLIRVIFEWYEKLPESIRSQINLEKFNVSVPSDSMAEHVHNEQLEELKQKLERFKIRTMGINTTSREVNGAGDELRQKLERFKIRTVQLGEVAQEEVKR</sequence>
<dbReference type="EMBL" id="AWUE01020404">
    <property type="protein sequence ID" value="OMO68261.1"/>
    <property type="molecule type" value="Genomic_DNA"/>
</dbReference>